<dbReference type="EMBL" id="GBXM01046026">
    <property type="protein sequence ID" value="JAH62551.1"/>
    <property type="molecule type" value="Transcribed_RNA"/>
</dbReference>
<accession>A0A0E9U9P0</accession>
<protein>
    <submittedName>
        <fullName evidence="1">Uncharacterized protein</fullName>
    </submittedName>
</protein>
<sequence>MEGSRMKGAEDTYVPAYLPSPGLNDTALPHTNIDLSQIL</sequence>
<dbReference type="AlphaFoldDB" id="A0A0E9U9P0"/>
<proteinExistence type="predicted"/>
<organism evidence="1">
    <name type="scientific">Anguilla anguilla</name>
    <name type="common">European freshwater eel</name>
    <name type="synonym">Muraena anguilla</name>
    <dbReference type="NCBI Taxonomy" id="7936"/>
    <lineage>
        <taxon>Eukaryota</taxon>
        <taxon>Metazoa</taxon>
        <taxon>Chordata</taxon>
        <taxon>Craniata</taxon>
        <taxon>Vertebrata</taxon>
        <taxon>Euteleostomi</taxon>
        <taxon>Actinopterygii</taxon>
        <taxon>Neopterygii</taxon>
        <taxon>Teleostei</taxon>
        <taxon>Anguilliformes</taxon>
        <taxon>Anguillidae</taxon>
        <taxon>Anguilla</taxon>
    </lineage>
</organism>
<reference evidence="1" key="1">
    <citation type="submission" date="2014-11" db="EMBL/GenBank/DDBJ databases">
        <authorList>
            <person name="Amaro Gonzalez C."/>
        </authorList>
    </citation>
    <scope>NUCLEOTIDE SEQUENCE</scope>
</reference>
<name>A0A0E9U9P0_ANGAN</name>
<evidence type="ECO:0000313" key="1">
    <source>
        <dbReference type="EMBL" id="JAH62551.1"/>
    </source>
</evidence>
<reference evidence="1" key="2">
    <citation type="journal article" date="2015" name="Fish Shellfish Immunol.">
        <title>Early steps in the European eel (Anguilla anguilla)-Vibrio vulnificus interaction in the gills: Role of the RtxA13 toxin.</title>
        <authorList>
            <person name="Callol A."/>
            <person name="Pajuelo D."/>
            <person name="Ebbesson L."/>
            <person name="Teles M."/>
            <person name="MacKenzie S."/>
            <person name="Amaro C."/>
        </authorList>
    </citation>
    <scope>NUCLEOTIDE SEQUENCE</scope>
</reference>